<dbReference type="InterPro" id="IPR052715">
    <property type="entry name" value="RAYT_transposase"/>
</dbReference>
<reference evidence="2 3" key="1">
    <citation type="submission" date="2018-11" db="EMBL/GenBank/DDBJ databases">
        <authorList>
            <person name="Jang G.I."/>
            <person name="Hwang C.Y."/>
        </authorList>
    </citation>
    <scope>NUCLEOTIDE SEQUENCE [LARGE SCALE GENOMIC DNA]</scope>
    <source>
        <strain evidence="2 3">SSM26</strain>
    </source>
</reference>
<evidence type="ECO:0000313" key="3">
    <source>
        <dbReference type="Proteomes" id="UP000275199"/>
    </source>
</evidence>
<proteinExistence type="predicted"/>
<evidence type="ECO:0000313" key="2">
    <source>
        <dbReference type="EMBL" id="ROZ81223.1"/>
    </source>
</evidence>
<accession>A0ABX9XDK7</accession>
<dbReference type="SMART" id="SM01321">
    <property type="entry name" value="Y1_Tnp"/>
    <property type="match status" value="1"/>
</dbReference>
<dbReference type="Proteomes" id="UP000275199">
    <property type="component" value="Unassembled WGS sequence"/>
</dbReference>
<evidence type="ECO:0000259" key="1">
    <source>
        <dbReference type="SMART" id="SM01321"/>
    </source>
</evidence>
<sequence length="210" mass="24578">MSRNTYRINNRQFDVWRGWYHQTRHSDPDIPYAIQLISLRLADALPADELHKVDTDALMVQPTERVQFKRERTQEILHAGHGSCALSNATLARAVLDTLEDQHGKRYRLIAWCILPNQIHVLIEPCCPLQRIVQDWKSVTTRWALQHNEELQLGFKGKSLWMKRYQDRFIADDKHLAEVICTLHDSPVAAGLCESAEQWRWSSAYRKHSR</sequence>
<name>A0ABX9XDK7_9PSED</name>
<dbReference type="Gene3D" id="3.30.70.1290">
    <property type="entry name" value="Transposase IS200-like"/>
    <property type="match status" value="1"/>
</dbReference>
<dbReference type="EMBL" id="RKKU01000032">
    <property type="protein sequence ID" value="ROZ81223.1"/>
    <property type="molecule type" value="Genomic_DNA"/>
</dbReference>
<keyword evidence="3" id="KW-1185">Reference proteome</keyword>
<dbReference type="PANTHER" id="PTHR36966">
    <property type="entry name" value="REP-ASSOCIATED TYROSINE TRANSPOSASE"/>
    <property type="match status" value="1"/>
</dbReference>
<dbReference type="InterPro" id="IPR036515">
    <property type="entry name" value="Transposase_17_sf"/>
</dbReference>
<dbReference type="InterPro" id="IPR002686">
    <property type="entry name" value="Transposase_17"/>
</dbReference>
<dbReference type="RefSeq" id="WP_123891137.1">
    <property type="nucleotide sequence ID" value="NZ_RKKU01000032.1"/>
</dbReference>
<dbReference type="Pfam" id="PF01797">
    <property type="entry name" value="Y1_Tnp"/>
    <property type="match status" value="1"/>
</dbReference>
<organism evidence="2 3">
    <name type="scientific">Pseudomonas neustonica</name>
    <dbReference type="NCBI Taxonomy" id="2487346"/>
    <lineage>
        <taxon>Bacteria</taxon>
        <taxon>Pseudomonadati</taxon>
        <taxon>Pseudomonadota</taxon>
        <taxon>Gammaproteobacteria</taxon>
        <taxon>Pseudomonadales</taxon>
        <taxon>Pseudomonadaceae</taxon>
        <taxon>Pseudomonas</taxon>
    </lineage>
</organism>
<dbReference type="PANTHER" id="PTHR36966:SF1">
    <property type="entry name" value="REP-ASSOCIATED TYROSINE TRANSPOSASE"/>
    <property type="match status" value="1"/>
</dbReference>
<protein>
    <submittedName>
        <fullName evidence="2">Transposase</fullName>
    </submittedName>
</protein>
<comment type="caution">
    <text evidence="2">The sequence shown here is derived from an EMBL/GenBank/DDBJ whole genome shotgun (WGS) entry which is preliminary data.</text>
</comment>
<gene>
    <name evidence="2" type="ORF">EF096_17895</name>
</gene>
<dbReference type="SUPFAM" id="SSF143422">
    <property type="entry name" value="Transposase IS200-like"/>
    <property type="match status" value="1"/>
</dbReference>
<feature type="domain" description="Transposase IS200-like" evidence="1">
    <location>
        <begin position="78"/>
        <end position="186"/>
    </location>
</feature>